<dbReference type="Pfam" id="PF07521">
    <property type="entry name" value="RMMBL"/>
    <property type="match status" value="1"/>
</dbReference>
<protein>
    <recommendedName>
        <fullName evidence="10">Cleavage and polyadenylation specificity factor subunit 3</fullName>
    </recommendedName>
</protein>
<evidence type="ECO:0000256" key="5">
    <source>
        <dbReference type="ARBA" id="ARBA00023242"/>
    </source>
</evidence>
<dbReference type="Gene3D" id="3.60.15.10">
    <property type="entry name" value="Ribonuclease Z/Hydroxyacylglutathione hydrolase-like"/>
    <property type="match status" value="1"/>
</dbReference>
<dbReference type="PANTHER" id="PTHR11203:SF11">
    <property type="entry name" value="CLEAVAGE AND POLYADENYLATION SPECIFICITY FACTOR SUBUNIT 3"/>
    <property type="match status" value="1"/>
</dbReference>
<dbReference type="SMART" id="SM00849">
    <property type="entry name" value="Lactamase_B"/>
    <property type="match status" value="1"/>
</dbReference>
<evidence type="ECO:0000256" key="2">
    <source>
        <dbReference type="ARBA" id="ARBA00022664"/>
    </source>
</evidence>
<dbReference type="PANTHER" id="PTHR11203">
    <property type="entry name" value="CLEAVAGE AND POLYADENYLATION SPECIFICITY FACTOR FAMILY MEMBER"/>
    <property type="match status" value="1"/>
</dbReference>
<reference evidence="8 9" key="1">
    <citation type="submission" date="2024-04" db="EMBL/GenBank/DDBJ databases">
        <title>Tritrichomonas musculus Genome.</title>
        <authorList>
            <person name="Alves-Ferreira E."/>
            <person name="Grigg M."/>
            <person name="Lorenzi H."/>
            <person name="Galac M."/>
        </authorList>
    </citation>
    <scope>NUCLEOTIDE SEQUENCE [LARGE SCALE GENOMIC DNA]</scope>
    <source>
        <strain evidence="8 9">EAF2021</strain>
    </source>
</reference>
<dbReference type="InterPro" id="IPR011108">
    <property type="entry name" value="RMMBL"/>
</dbReference>
<comment type="caution">
    <text evidence="8">The sequence shown here is derived from an EMBL/GenBank/DDBJ whole genome shotgun (WGS) entry which is preliminary data.</text>
</comment>
<dbReference type="InterPro" id="IPR022712">
    <property type="entry name" value="Beta_Casp"/>
</dbReference>
<accession>A0ABR2KBE2</accession>
<evidence type="ECO:0000313" key="9">
    <source>
        <dbReference type="Proteomes" id="UP001470230"/>
    </source>
</evidence>
<evidence type="ECO:0000256" key="3">
    <source>
        <dbReference type="ARBA" id="ARBA00022722"/>
    </source>
</evidence>
<dbReference type="Pfam" id="PF10996">
    <property type="entry name" value="Beta-Casp"/>
    <property type="match status" value="1"/>
</dbReference>
<dbReference type="Pfam" id="PF16661">
    <property type="entry name" value="Lactamase_B_6"/>
    <property type="match status" value="1"/>
</dbReference>
<gene>
    <name evidence="8" type="ORF">M9Y10_039275</name>
</gene>
<dbReference type="Gene3D" id="3.40.50.10890">
    <property type="match status" value="1"/>
</dbReference>
<comment type="subcellular location">
    <subcellularLocation>
        <location evidence="1">Nucleus</location>
    </subcellularLocation>
</comment>
<organism evidence="8 9">
    <name type="scientific">Tritrichomonas musculus</name>
    <dbReference type="NCBI Taxonomy" id="1915356"/>
    <lineage>
        <taxon>Eukaryota</taxon>
        <taxon>Metamonada</taxon>
        <taxon>Parabasalia</taxon>
        <taxon>Tritrichomonadida</taxon>
        <taxon>Tritrichomonadidae</taxon>
        <taxon>Tritrichomonas</taxon>
    </lineage>
</organism>
<dbReference type="InterPro" id="IPR050698">
    <property type="entry name" value="MBL"/>
</dbReference>
<dbReference type="CDD" id="cd16292">
    <property type="entry name" value="CPSF3-like_MBL-fold"/>
    <property type="match status" value="1"/>
</dbReference>
<evidence type="ECO:0000313" key="8">
    <source>
        <dbReference type="EMBL" id="KAK8888211.1"/>
    </source>
</evidence>
<evidence type="ECO:0000259" key="6">
    <source>
        <dbReference type="SMART" id="SM00849"/>
    </source>
</evidence>
<dbReference type="Pfam" id="PF11718">
    <property type="entry name" value="CPSF73-100_C"/>
    <property type="match status" value="1"/>
</dbReference>
<keyword evidence="9" id="KW-1185">Reference proteome</keyword>
<keyword evidence="2" id="KW-0507">mRNA processing</keyword>
<evidence type="ECO:0000259" key="7">
    <source>
        <dbReference type="SMART" id="SM01027"/>
    </source>
</evidence>
<dbReference type="EMBL" id="JAPFFF010000006">
    <property type="protein sequence ID" value="KAK8888211.1"/>
    <property type="molecule type" value="Genomic_DNA"/>
</dbReference>
<feature type="domain" description="Metallo-beta-lactamase" evidence="6">
    <location>
        <begin position="23"/>
        <end position="241"/>
    </location>
</feature>
<name>A0ABR2KBE2_9EUKA</name>
<evidence type="ECO:0000256" key="1">
    <source>
        <dbReference type="ARBA" id="ARBA00004123"/>
    </source>
</evidence>
<keyword evidence="3" id="KW-0540">Nuclease</keyword>
<proteinExistence type="predicted"/>
<dbReference type="InterPro" id="IPR036866">
    <property type="entry name" value="RibonucZ/Hydroxyglut_hydro"/>
</dbReference>
<dbReference type="SMART" id="SM01027">
    <property type="entry name" value="Beta-Casp"/>
    <property type="match status" value="1"/>
</dbReference>
<evidence type="ECO:0008006" key="10">
    <source>
        <dbReference type="Google" id="ProtNLM"/>
    </source>
</evidence>
<keyword evidence="5" id="KW-0539">Nucleus</keyword>
<evidence type="ECO:0000256" key="4">
    <source>
        <dbReference type="ARBA" id="ARBA00022801"/>
    </source>
</evidence>
<keyword evidence="4" id="KW-0378">Hydrolase</keyword>
<dbReference type="InterPro" id="IPR021718">
    <property type="entry name" value="CPSF73-100_C"/>
</dbReference>
<dbReference type="SUPFAM" id="SSF56281">
    <property type="entry name" value="Metallo-hydrolase/oxidoreductase"/>
    <property type="match status" value="1"/>
</dbReference>
<feature type="domain" description="Beta-Casp" evidence="7">
    <location>
        <begin position="246"/>
        <end position="364"/>
    </location>
</feature>
<dbReference type="Proteomes" id="UP001470230">
    <property type="component" value="Unassembled WGS sequence"/>
</dbReference>
<dbReference type="InterPro" id="IPR001279">
    <property type="entry name" value="Metallo-B-lactamas"/>
</dbReference>
<sequence>MEEISIADDILTIMPLGAGQEVGRSCIVVKYRKHTIMLDCGVHPGYLETAGLPFFDAIDPGEVDLLLITHFHIDHCAAVPWFLMQTNFHGKCYMTPLTKTIFKILLQDYVRVSSGNSNDQSLFNKIDLDNCIPKITPANFRQVITYNGIKITCYRAGHVLGACMWMIDIDGVRILYTGDFSLEDERHLKGAEIPPVSPDVLIIESTHGITRNEPRADREYRFKDYVTKIVERGGRCLIPIFALGRVQELLLILEEYWDSNPKLQKIPIYFGSNLTRKSMSVYNAFEATLNDTPILGNKRFDFKYIQYIKNVDEIDDSLSCVVLAAPAMLQNGMSRTLFDKWAINPLNGVIIPGYTVDNTLAKELFTEPKEVFSMSGQKIPRRLTIHNVSFSGHSDFTHTSKFIESLKTKRIILVHGVYGEMERLRDRLKKDFAYFNAEVYSPADCEAVRFEFKSNPTAMINGKLFDAKDHISGLIVRKDYSHYVVAPSELSQYSTLKTVGSEMKQLVPVTRPLKDFKNLLSQYFKGVILVENTILTVGSFIKLEQKTDNLVTIEWRTDPMSDMVADNIAMMLSCTDPTKADLDIIETFSLKLQLALRSRWGDSICYDADAQIFQFTVEGSDVLIAFDPDSENGIMIECQNKQVVETINSIASKLYSYIKPMELPT</sequence>